<dbReference type="GO" id="GO:0019867">
    <property type="term" value="C:outer membrane"/>
    <property type="evidence" value="ECO:0007669"/>
    <property type="project" value="InterPro"/>
</dbReference>
<evidence type="ECO:0000313" key="6">
    <source>
        <dbReference type="EMBL" id="NYV44066.1"/>
    </source>
</evidence>
<dbReference type="Proteomes" id="UP000548673">
    <property type="component" value="Unassembled WGS sequence"/>
</dbReference>
<evidence type="ECO:0000313" key="7">
    <source>
        <dbReference type="EMBL" id="PUW04729.1"/>
    </source>
</evidence>
<dbReference type="EMBL" id="NCTU01000005">
    <property type="protein sequence ID" value="PUW04729.1"/>
    <property type="molecule type" value="Genomic_DNA"/>
</dbReference>
<reference evidence="6 10" key="3">
    <citation type="submission" date="2020-05" db="EMBL/GenBank/DDBJ databases">
        <title>The draft genome of Cronobacter sakazakii strain 145005.</title>
        <authorList>
            <person name="Yang J."/>
            <person name="Liu L."/>
            <person name="Feng Y."/>
            <person name="Zong Z."/>
        </authorList>
    </citation>
    <scope>NUCLEOTIDE SEQUENCE [LARGE SCALE GENOMIC DNA]</scope>
    <source>
        <strain evidence="6 10">145005</strain>
    </source>
</reference>
<evidence type="ECO:0000259" key="4">
    <source>
        <dbReference type="Pfam" id="PF04355"/>
    </source>
</evidence>
<evidence type="ECO:0000313" key="8">
    <source>
        <dbReference type="Proteomes" id="UP000244856"/>
    </source>
</evidence>
<gene>
    <name evidence="5" type="primary">bamE</name>
    <name evidence="7" type="ORF">B7T07_12875</name>
    <name evidence="5" type="ORF">FZI38_05490</name>
    <name evidence="6" type="ORF">HRR37_17250</name>
</gene>
<keyword evidence="2" id="KW-0472">Membrane</keyword>
<reference evidence="5 9" key="2">
    <citation type="submission" date="2019-09" db="EMBL/GenBank/DDBJ databases">
        <title>Prevalence, distribution, and phylogeny of type two toxin-antitoxin genes possessed by Cronobacter species where C. sakazakii homologs follow sequence type lineages.</title>
        <authorList>
            <person name="Finkelstein S."/>
            <person name="Negrete F."/>
            <person name="Jang H."/>
            <person name="Gopinath G.R."/>
            <person name="Tall B.D."/>
        </authorList>
    </citation>
    <scope>NUCLEOTIDE SEQUENCE [LARGE SCALE GENOMIC DNA]</scope>
    <source>
        <strain evidence="5 9">MOD1_Comp4</strain>
    </source>
</reference>
<dbReference type="Proteomes" id="UP000439917">
    <property type="component" value="Unassembled WGS sequence"/>
</dbReference>
<organism evidence="7 8">
    <name type="scientific">Cronobacter sakazakii</name>
    <name type="common">Enterobacter sakazakii</name>
    <dbReference type="NCBI Taxonomy" id="28141"/>
    <lineage>
        <taxon>Bacteria</taxon>
        <taxon>Pseudomonadati</taxon>
        <taxon>Pseudomonadota</taxon>
        <taxon>Gammaproteobacteria</taxon>
        <taxon>Enterobacterales</taxon>
        <taxon>Enterobacteriaceae</taxon>
        <taxon>Cronobacter</taxon>
    </lineage>
</organism>
<dbReference type="AlphaFoldDB" id="A0A2S9U8Y8"/>
<protein>
    <submittedName>
        <fullName evidence="7">Outer membrane protein assembly factor BamE</fullName>
    </submittedName>
</protein>
<dbReference type="Gene3D" id="3.30.1450.10">
    <property type="match status" value="1"/>
</dbReference>
<evidence type="ECO:0000313" key="5">
    <source>
        <dbReference type="EMBL" id="KAB0881622.1"/>
    </source>
</evidence>
<name>A0A2S9U8Y8_CROSK</name>
<evidence type="ECO:0000313" key="9">
    <source>
        <dbReference type="Proteomes" id="UP000439917"/>
    </source>
</evidence>
<dbReference type="KEGG" id="csj:CSK29544_03489"/>
<keyword evidence="1 3" id="KW-0732">Signal</keyword>
<dbReference type="RefSeq" id="WP_007900334.1">
    <property type="nucleotide sequence ID" value="NZ_CABMLV010000001.1"/>
</dbReference>
<evidence type="ECO:0000256" key="2">
    <source>
        <dbReference type="ARBA" id="ARBA00023136"/>
    </source>
</evidence>
<dbReference type="EMBL" id="WAGF01000003">
    <property type="protein sequence ID" value="KAB0881622.1"/>
    <property type="molecule type" value="Genomic_DNA"/>
</dbReference>
<dbReference type="InterPro" id="IPR037873">
    <property type="entry name" value="BamE-like"/>
</dbReference>
<dbReference type="STRING" id="28141.CSK29544_03489"/>
<proteinExistence type="predicted"/>
<feature type="signal peptide" evidence="3">
    <location>
        <begin position="1"/>
        <end position="20"/>
    </location>
</feature>
<dbReference type="InterPro" id="IPR007450">
    <property type="entry name" value="BamE_dom"/>
</dbReference>
<comment type="caution">
    <text evidence="7">The sequence shown here is derived from an EMBL/GenBank/DDBJ whole genome shotgun (WGS) entry which is preliminary data.</text>
</comment>
<evidence type="ECO:0000313" key="10">
    <source>
        <dbReference type="Proteomes" id="UP000548673"/>
    </source>
</evidence>
<feature type="domain" description="Outer membrane protein assembly factor BamE" evidence="4">
    <location>
        <begin position="33"/>
        <end position="109"/>
    </location>
</feature>
<reference evidence="7 8" key="1">
    <citation type="submission" date="2017-04" db="EMBL/GenBank/DDBJ databases">
        <title>Cronobacter sakazakii, ST83 Lineage Isolates.</title>
        <authorList>
            <person name="Chase H."/>
            <person name="Tall B."/>
            <person name="Gopinath G."/>
            <person name="Lehner A."/>
        </authorList>
    </citation>
    <scope>NUCLEOTIDE SEQUENCE [LARGE SCALE GENOMIC DNA]</scope>
    <source>
        <strain evidence="7 8">MOD1_Comp15</strain>
    </source>
</reference>
<feature type="chain" id="PRO_5042351909" evidence="3">
    <location>
        <begin position="21"/>
        <end position="115"/>
    </location>
</feature>
<dbReference type="Pfam" id="PF04355">
    <property type="entry name" value="BamE"/>
    <property type="match status" value="1"/>
</dbReference>
<sequence>MKVKYFLLLIITTIVLTGCAANVDRTRASDLANYSEKDIRKSIVVGKSTKKDVLLLLGTPAIPKEFKTASHWIYASKVVDRRLYFFIPIFRDRDQFLLLEFNNNGVVSKFQYTEK</sequence>
<evidence type="ECO:0000256" key="3">
    <source>
        <dbReference type="SAM" id="SignalP"/>
    </source>
</evidence>
<dbReference type="Proteomes" id="UP000244856">
    <property type="component" value="Unassembled WGS sequence"/>
</dbReference>
<accession>A0A2S9U8Y8</accession>
<dbReference type="GeneID" id="56730958"/>
<dbReference type="EMBL" id="JABTXY010000026">
    <property type="protein sequence ID" value="NYV44066.1"/>
    <property type="molecule type" value="Genomic_DNA"/>
</dbReference>
<dbReference type="OMA" id="RLYFFIP"/>
<evidence type="ECO:0000256" key="1">
    <source>
        <dbReference type="ARBA" id="ARBA00022729"/>
    </source>
</evidence>
<dbReference type="PROSITE" id="PS51257">
    <property type="entry name" value="PROKAR_LIPOPROTEIN"/>
    <property type="match status" value="1"/>
</dbReference>